<name>A0A164RH25_9CRUS</name>
<dbReference type="EMBL" id="LRGB01002190">
    <property type="protein sequence ID" value="KZS08647.1"/>
    <property type="molecule type" value="Genomic_DNA"/>
</dbReference>
<accession>A0A164RH25</accession>
<keyword evidence="3" id="KW-1185">Reference proteome</keyword>
<dbReference type="Proteomes" id="UP000076858">
    <property type="component" value="Unassembled WGS sequence"/>
</dbReference>
<feature type="transmembrane region" description="Helical" evidence="1">
    <location>
        <begin position="6"/>
        <end position="26"/>
    </location>
</feature>
<protein>
    <submittedName>
        <fullName evidence="2">Uncharacterized protein</fullName>
    </submittedName>
</protein>
<sequence>MLPHWLNKLFYVHNCVFCFAFFSLVSQARDDKRLTMSSRGFNRQRMSTIRTREMMTFFVFVFLGYRP</sequence>
<evidence type="ECO:0000256" key="1">
    <source>
        <dbReference type="SAM" id="Phobius"/>
    </source>
</evidence>
<keyword evidence="1" id="KW-1133">Transmembrane helix</keyword>
<feature type="transmembrane region" description="Helical" evidence="1">
    <location>
        <begin position="47"/>
        <end position="65"/>
    </location>
</feature>
<reference evidence="2 3" key="1">
    <citation type="submission" date="2016-03" db="EMBL/GenBank/DDBJ databases">
        <title>EvidentialGene: Evidence-directed Construction of Genes on Genomes.</title>
        <authorList>
            <person name="Gilbert D.G."/>
            <person name="Choi J.-H."/>
            <person name="Mockaitis K."/>
            <person name="Colbourne J."/>
            <person name="Pfrender M."/>
        </authorList>
    </citation>
    <scope>NUCLEOTIDE SEQUENCE [LARGE SCALE GENOMIC DNA]</scope>
    <source>
        <strain evidence="2 3">Xinb3</strain>
        <tissue evidence="2">Complete organism</tissue>
    </source>
</reference>
<organism evidence="2 3">
    <name type="scientific">Daphnia magna</name>
    <dbReference type="NCBI Taxonomy" id="35525"/>
    <lineage>
        <taxon>Eukaryota</taxon>
        <taxon>Metazoa</taxon>
        <taxon>Ecdysozoa</taxon>
        <taxon>Arthropoda</taxon>
        <taxon>Crustacea</taxon>
        <taxon>Branchiopoda</taxon>
        <taxon>Diplostraca</taxon>
        <taxon>Cladocera</taxon>
        <taxon>Anomopoda</taxon>
        <taxon>Daphniidae</taxon>
        <taxon>Daphnia</taxon>
    </lineage>
</organism>
<keyword evidence="1" id="KW-0472">Membrane</keyword>
<gene>
    <name evidence="2" type="ORF">APZ42_027325</name>
</gene>
<evidence type="ECO:0000313" key="3">
    <source>
        <dbReference type="Proteomes" id="UP000076858"/>
    </source>
</evidence>
<comment type="caution">
    <text evidence="2">The sequence shown here is derived from an EMBL/GenBank/DDBJ whole genome shotgun (WGS) entry which is preliminary data.</text>
</comment>
<proteinExistence type="predicted"/>
<keyword evidence="1" id="KW-0812">Transmembrane</keyword>
<dbReference type="AlphaFoldDB" id="A0A164RH25"/>
<evidence type="ECO:0000313" key="2">
    <source>
        <dbReference type="EMBL" id="KZS08647.1"/>
    </source>
</evidence>